<dbReference type="Pfam" id="PF25225">
    <property type="entry name" value="DUF7843"/>
    <property type="match status" value="1"/>
</dbReference>
<gene>
    <name evidence="4" type="ORF">METZ01_LOCUS122442</name>
</gene>
<feature type="domain" description="Lnb N-terminal periplasmic" evidence="1">
    <location>
        <begin position="130"/>
        <end position="299"/>
    </location>
</feature>
<dbReference type="AlphaFoldDB" id="A0A381XXV1"/>
<sequence length="612" mass="71268">MKVLFFCLIVYLGLFSSAYSSYDNAYLKILLKQSKEKELSSKRYWHLLLHYEPSLLGGVASNVESKDFFFAKDGKTNPSSELEATLKSFFRPVSSLKEHPQCRFVARYTWLKKQLDLDSVKLPSPQCNKFLNWVRDLDPSSISMVFPTYGMGSPLSIYSHTFIKINSKKYPEGSYLNTAISFSAAFPSNENPVTLTFKGVFGGYQGYFGVEPYYLKVKAYSYLDNRDLFEYYLNLTEDEIDRIVLHVWELKDISMDYYFFKKNCSYYLLDLLEIARPSLALKEQFALWTIPADTIRLLFEIPEFVIKTNYFPSKLTYLYQRLQDLSEEERIVLLHLFGAKDLSFSNNWYSLRDEQKAFLLEIYRDYLAVIATPEAANVRKEVVNLRSEIDLVTEEKSYPQMVESPEQGHASSRWSFGVGLQEEKGNFLDIELRLSLHDFLDPGIGFDRFSEIETGKLRVRSFEDKVIIEDFTILNLTSIFPYDKVYDISSWRFLMNIKQDHSQQCFNCPIFNLQAGTGIGFQLGETLSYILVDADYHYGDAYEGKFQLGGQIGIGGLYSLRKKWKVNLSLYHFRFYFGEKDMYWEKKGAVRYSLNHNQDLRLEGKTINSYSE</sequence>
<evidence type="ECO:0000259" key="2">
    <source>
        <dbReference type="Pfam" id="PF25222"/>
    </source>
</evidence>
<feature type="domain" description="DUF7843" evidence="3">
    <location>
        <begin position="38"/>
        <end position="114"/>
    </location>
</feature>
<accession>A0A381XXV1</accession>
<evidence type="ECO:0000259" key="3">
    <source>
        <dbReference type="Pfam" id="PF25225"/>
    </source>
</evidence>
<evidence type="ECO:0000313" key="4">
    <source>
        <dbReference type="EMBL" id="SVA69588.1"/>
    </source>
</evidence>
<feature type="non-terminal residue" evidence="4">
    <location>
        <position position="612"/>
    </location>
</feature>
<dbReference type="InterPro" id="IPR057165">
    <property type="entry name" value="DUF7843"/>
</dbReference>
<name>A0A381XXV1_9ZZZZ</name>
<feature type="domain" description="DUF7840" evidence="2">
    <location>
        <begin position="404"/>
        <end position="606"/>
    </location>
</feature>
<dbReference type="InterPro" id="IPR057162">
    <property type="entry name" value="DUF7840"/>
</dbReference>
<reference evidence="4" key="1">
    <citation type="submission" date="2018-05" db="EMBL/GenBank/DDBJ databases">
        <authorList>
            <person name="Lanie J.A."/>
            <person name="Ng W.-L."/>
            <person name="Kazmierczak K.M."/>
            <person name="Andrzejewski T.M."/>
            <person name="Davidsen T.M."/>
            <person name="Wayne K.J."/>
            <person name="Tettelin H."/>
            <person name="Glass J.I."/>
            <person name="Rusch D."/>
            <person name="Podicherti R."/>
            <person name="Tsui H.-C.T."/>
            <person name="Winkler M.E."/>
        </authorList>
    </citation>
    <scope>NUCLEOTIDE SEQUENCE</scope>
</reference>
<protein>
    <submittedName>
        <fullName evidence="4">Uncharacterized protein</fullName>
    </submittedName>
</protein>
<organism evidence="4">
    <name type="scientific">marine metagenome</name>
    <dbReference type="NCBI Taxonomy" id="408172"/>
    <lineage>
        <taxon>unclassified sequences</taxon>
        <taxon>metagenomes</taxon>
        <taxon>ecological metagenomes</taxon>
    </lineage>
</organism>
<evidence type="ECO:0000259" key="1">
    <source>
        <dbReference type="Pfam" id="PF13387"/>
    </source>
</evidence>
<dbReference type="Pfam" id="PF13387">
    <property type="entry name" value="Lnb_N"/>
    <property type="match status" value="1"/>
</dbReference>
<dbReference type="EMBL" id="UINC01016772">
    <property type="protein sequence ID" value="SVA69588.1"/>
    <property type="molecule type" value="Genomic_DNA"/>
</dbReference>
<dbReference type="Pfam" id="PF25222">
    <property type="entry name" value="DUF7840"/>
    <property type="match status" value="1"/>
</dbReference>
<proteinExistence type="predicted"/>
<dbReference type="InterPro" id="IPR025178">
    <property type="entry name" value="Lnb_N"/>
</dbReference>